<comment type="caution">
    <text evidence="5">The sequence shown here is derived from an EMBL/GenBank/DDBJ whole genome shotgun (WGS) entry which is preliminary data.</text>
</comment>
<evidence type="ECO:0000256" key="1">
    <source>
        <dbReference type="ARBA" id="ARBA00006484"/>
    </source>
</evidence>
<protein>
    <recommendedName>
        <fullName evidence="7">Ketoreductase (KR) domain-containing protein</fullName>
    </recommendedName>
</protein>
<dbReference type="InterPro" id="IPR036291">
    <property type="entry name" value="NAD(P)-bd_dom_sf"/>
</dbReference>
<feature type="compositionally biased region" description="Low complexity" evidence="4">
    <location>
        <begin position="44"/>
        <end position="54"/>
    </location>
</feature>
<dbReference type="InParanoid" id="A0A2N3N1P5"/>
<evidence type="ECO:0000256" key="4">
    <source>
        <dbReference type="SAM" id="MobiDB-lite"/>
    </source>
</evidence>
<dbReference type="PANTHER" id="PTHR24320:SF283">
    <property type="entry name" value="RETINOL DEHYDROGENASE 11"/>
    <property type="match status" value="1"/>
</dbReference>
<dbReference type="PANTHER" id="PTHR24320">
    <property type="entry name" value="RETINOL DEHYDROGENASE"/>
    <property type="match status" value="1"/>
</dbReference>
<keyword evidence="6" id="KW-1185">Reference proteome</keyword>
<dbReference type="Gene3D" id="3.40.50.720">
    <property type="entry name" value="NAD(P)-binding Rossmann-like Domain"/>
    <property type="match status" value="1"/>
</dbReference>
<dbReference type="Proteomes" id="UP000233524">
    <property type="component" value="Unassembled WGS sequence"/>
</dbReference>
<evidence type="ECO:0000256" key="3">
    <source>
        <dbReference type="RuleBase" id="RU000363"/>
    </source>
</evidence>
<organism evidence="5 6">
    <name type="scientific">Lomentospora prolificans</name>
    <dbReference type="NCBI Taxonomy" id="41688"/>
    <lineage>
        <taxon>Eukaryota</taxon>
        <taxon>Fungi</taxon>
        <taxon>Dikarya</taxon>
        <taxon>Ascomycota</taxon>
        <taxon>Pezizomycotina</taxon>
        <taxon>Sordariomycetes</taxon>
        <taxon>Hypocreomycetidae</taxon>
        <taxon>Microascales</taxon>
        <taxon>Microascaceae</taxon>
        <taxon>Lomentospora</taxon>
    </lineage>
</organism>
<gene>
    <name evidence="5" type="ORF">jhhlp_007080</name>
</gene>
<dbReference type="GO" id="GO:0016491">
    <property type="term" value="F:oxidoreductase activity"/>
    <property type="evidence" value="ECO:0007669"/>
    <property type="project" value="UniProtKB-KW"/>
</dbReference>
<dbReference type="STRING" id="41688.A0A2N3N1P5"/>
<dbReference type="AlphaFoldDB" id="A0A2N3N1P5"/>
<dbReference type="InterPro" id="IPR002347">
    <property type="entry name" value="SDR_fam"/>
</dbReference>
<feature type="compositionally biased region" description="Pro residues" evidence="4">
    <location>
        <begin position="55"/>
        <end position="65"/>
    </location>
</feature>
<evidence type="ECO:0000313" key="5">
    <source>
        <dbReference type="EMBL" id="PKS06332.1"/>
    </source>
</evidence>
<name>A0A2N3N1P5_9PEZI</name>
<dbReference type="SUPFAM" id="SSF51735">
    <property type="entry name" value="NAD(P)-binding Rossmann-fold domains"/>
    <property type="match status" value="1"/>
</dbReference>
<reference evidence="5 6" key="1">
    <citation type="journal article" date="2017" name="G3 (Bethesda)">
        <title>First Draft Genome Sequence of the Pathogenic Fungus Lomentospora prolificans (Formerly Scedosporium prolificans).</title>
        <authorList>
            <person name="Luo R."/>
            <person name="Zimin A."/>
            <person name="Workman R."/>
            <person name="Fan Y."/>
            <person name="Pertea G."/>
            <person name="Grossman N."/>
            <person name="Wear M.P."/>
            <person name="Jia B."/>
            <person name="Miller H."/>
            <person name="Casadevall A."/>
            <person name="Timp W."/>
            <person name="Zhang S.X."/>
            <person name="Salzberg S.L."/>
        </authorList>
    </citation>
    <scope>NUCLEOTIDE SEQUENCE [LARGE SCALE GENOMIC DNA]</scope>
    <source>
        <strain evidence="5 6">JHH-5317</strain>
    </source>
</reference>
<feature type="region of interest" description="Disordered" evidence="4">
    <location>
        <begin position="27"/>
        <end position="65"/>
    </location>
</feature>
<sequence length="348" mass="37398">MTSHPEFDIKTSGLHVAATYAAHIKGKTSPSTSHLPSPDPPPQQLSSHHQWSALPAPPSPPPPPLLLLASRPSNLSTVVSDLKSAHPSLDVRPITLDLSSQASIRAAAAEVASITPKLDILVNNAGLSVLTRFSTAEGIEGQFGTNHVGPFLLTNLLLPLLETAAREGGRRKGETRIVNLASGAHTISPIRFSDYNLEKGADVPEEEQWRKGLPEVYLQPADGYLGIVAYGQSKTANILFTLSLQREVPKKGIAAYCLHPGGVRTQLGRNQDDEMNAAIEKTASYWKDIDQGCSTTMVAALDPALDQQTGLYLDNCQFAKAAPHATDPAIADRLWSLSEELVNEKFTL</sequence>
<dbReference type="Pfam" id="PF00106">
    <property type="entry name" value="adh_short"/>
    <property type="match status" value="2"/>
</dbReference>
<dbReference type="VEuPathDB" id="FungiDB:jhhlp_007080"/>
<dbReference type="PRINTS" id="PR00081">
    <property type="entry name" value="GDHRDH"/>
</dbReference>
<evidence type="ECO:0008006" key="7">
    <source>
        <dbReference type="Google" id="ProtNLM"/>
    </source>
</evidence>
<dbReference type="EMBL" id="NLAX01001034">
    <property type="protein sequence ID" value="PKS06332.1"/>
    <property type="molecule type" value="Genomic_DNA"/>
</dbReference>
<accession>A0A2N3N1P5</accession>
<dbReference type="PRINTS" id="PR00080">
    <property type="entry name" value="SDRFAMILY"/>
</dbReference>
<comment type="similarity">
    <text evidence="1 3">Belongs to the short-chain dehydrogenases/reductases (SDR) family.</text>
</comment>
<evidence type="ECO:0000256" key="2">
    <source>
        <dbReference type="ARBA" id="ARBA00023002"/>
    </source>
</evidence>
<evidence type="ECO:0000313" key="6">
    <source>
        <dbReference type="Proteomes" id="UP000233524"/>
    </source>
</evidence>
<dbReference type="OrthoDB" id="191139at2759"/>
<proteinExistence type="inferred from homology"/>
<keyword evidence="2" id="KW-0560">Oxidoreductase</keyword>